<dbReference type="CDD" id="cd15291">
    <property type="entry name" value="7tmC_GABA-B-R1"/>
    <property type="match status" value="1"/>
</dbReference>
<dbReference type="SUPFAM" id="SSF57535">
    <property type="entry name" value="Complement control module/SCR domain"/>
    <property type="match status" value="1"/>
</dbReference>
<keyword evidence="21" id="KW-1185">Reference proteome</keyword>
<dbReference type="PRINTS" id="PR01176">
    <property type="entry name" value="GABABRECEPTR"/>
</dbReference>
<dbReference type="Pfam" id="PF00003">
    <property type="entry name" value="7tm_3"/>
    <property type="match status" value="1"/>
</dbReference>
<keyword evidence="9" id="KW-0175">Coiled coil</keyword>
<dbReference type="InterPro" id="IPR035976">
    <property type="entry name" value="Sushi/SCR/CCP_sf"/>
</dbReference>
<feature type="region of interest" description="Disordered" evidence="17">
    <location>
        <begin position="812"/>
        <end position="833"/>
    </location>
</feature>
<feature type="transmembrane region" description="Helical" evidence="18">
    <location>
        <begin position="650"/>
        <end position="673"/>
    </location>
</feature>
<keyword evidence="2" id="KW-1003">Cell membrane</keyword>
<dbReference type="Proteomes" id="UP001501920">
    <property type="component" value="Chromosome 27"/>
</dbReference>
<evidence type="ECO:0000256" key="3">
    <source>
        <dbReference type="ARBA" id="ARBA00022553"/>
    </source>
</evidence>
<dbReference type="InterPro" id="IPR002456">
    <property type="entry name" value="GPCR_3_GABA_rcpt_B1"/>
</dbReference>
<sequence length="866" mass="98106">MVRTTTEQVLFGWWVILSTAVTPTWWCCAIIRPPRDGGIRYRGLTQEQVLVQVLPVDYEIEYICRGNRVIVGPKVRKCLPNGTWTDLSHRSKCCKFCLPSRPPLSLSNKKLYIGALFPMSGGWPGGQACLPSAQMALDLVNKRTDILPDYELELIYHDSKCDPGEATKLLYDLLYTEPIKIVLMPGCSSVSTLVAEAARMWNLIVLSYGSSSPALSNRQRFPTFFRTHPSATLHNPTRVQLFQKWNWTKIATIQQTTEVFTSTLDDLEQRVKEANIEISVRQSFLTDPAVAVKNLKRQDARIIVGLFYETEARKVFCEVYKEKLYGKKYVWFLIGWYADNWFKINDTSINCTVEQMTEAVEGHVTTEIVMLNPETVRGASNLTSQEFVIQLTSKLGGRTQETGGFQEAPLAYDAVWALALALNKTVEPLKAKGRRLEDFNYNNKDITAEIYRALNTSSFEGVSGHVVFDAQGSRMAWTLIEQLQGGSYKKIGYYDMTKGNLSWYGNDKWIGPGPPADQTRVTRKFRFLSQKLFVSVSFFAGLGILLGIVCLTFNIYNSNVRYIQNSQPYLNNMTAVGCMMALAAVFPLGIDGQHVHRSQFPVVCQFRLWLLGLGFSLAYGSMFTKIWWVHTVFTKKDEKKDKRKQHLEPWKLYATVGVLLAIDVLSLMIWQIVDPLHITEEFTREVPKGDVDELIEPLLEHCSSTKMNTWLGVVYGYKGLLLLLGIFLAYETKSVSTEKINDHRAVGMAIYNVAVLCMITAPVTMILSSKQDASFAFASLAIVFSVYITLVVLFVPKMRRLITRGEWQSDQQETMKTGSSTNNNDEEKSRQLERENKELQKIIQEVRCLCGLHHSFALPLCGILNL</sequence>
<reference evidence="20" key="2">
    <citation type="submission" date="2025-08" db="UniProtKB">
        <authorList>
            <consortium name="Ensembl"/>
        </authorList>
    </citation>
    <scope>IDENTIFICATION</scope>
</reference>
<evidence type="ECO:0000256" key="10">
    <source>
        <dbReference type="ARBA" id="ARBA00023136"/>
    </source>
</evidence>
<evidence type="ECO:0000256" key="2">
    <source>
        <dbReference type="ARBA" id="ARBA00022475"/>
    </source>
</evidence>
<reference evidence="20" key="3">
    <citation type="submission" date="2025-09" db="UniProtKB">
        <authorList>
            <consortium name="Ensembl"/>
        </authorList>
    </citation>
    <scope>IDENTIFICATION</scope>
</reference>
<protein>
    <recommendedName>
        <fullName evidence="19">G-protein coupled receptors family 3 profile domain-containing protein</fullName>
    </recommendedName>
</protein>
<keyword evidence="8" id="KW-0297">G-protein coupled receptor</keyword>
<keyword evidence="7" id="KW-0770">Synapse</keyword>
<dbReference type="Gene3D" id="3.40.50.2300">
    <property type="match status" value="2"/>
</dbReference>
<evidence type="ECO:0000256" key="4">
    <source>
        <dbReference type="ARBA" id="ARBA00022692"/>
    </source>
</evidence>
<dbReference type="InterPro" id="IPR001828">
    <property type="entry name" value="ANF_lig-bd_rcpt"/>
</dbReference>
<dbReference type="Ensembl" id="ENSPNAT00000061897.1">
    <property type="protein sequence ID" value="ENSPNAP00000072700.1"/>
    <property type="gene ID" value="ENSPNAG00000006149.2"/>
</dbReference>
<evidence type="ECO:0000256" key="6">
    <source>
        <dbReference type="ARBA" id="ARBA00022989"/>
    </source>
</evidence>
<keyword evidence="5" id="KW-0732">Signal</keyword>
<feature type="transmembrane region" description="Helical" evidence="18">
    <location>
        <begin position="569"/>
        <end position="588"/>
    </location>
</feature>
<keyword evidence="4 18" id="KW-0812">Transmembrane</keyword>
<evidence type="ECO:0000256" key="18">
    <source>
        <dbReference type="SAM" id="Phobius"/>
    </source>
</evidence>
<reference evidence="20 21" key="1">
    <citation type="submission" date="2020-10" db="EMBL/GenBank/DDBJ databases">
        <title>Pygocentrus nattereri (red-bellied piranha) genome, fPygNat1, primary haplotype.</title>
        <authorList>
            <person name="Myers G."/>
            <person name="Meyer A."/>
            <person name="Karagic N."/>
            <person name="Pippel M."/>
            <person name="Winkler S."/>
            <person name="Tracey A."/>
            <person name="Wood J."/>
            <person name="Formenti G."/>
            <person name="Howe K."/>
            <person name="Fedrigo O."/>
            <person name="Jarvis E.D."/>
        </authorList>
    </citation>
    <scope>NUCLEOTIDE SEQUENCE [LARGE SCALE GENOMIC DNA]</scope>
</reference>
<evidence type="ECO:0000256" key="9">
    <source>
        <dbReference type="ARBA" id="ARBA00023054"/>
    </source>
</evidence>
<feature type="compositionally biased region" description="Polar residues" evidence="17">
    <location>
        <begin position="812"/>
        <end position="823"/>
    </location>
</feature>
<comment type="subcellular location">
    <subcellularLocation>
        <location evidence="16">Postsynaptic cell membrane</location>
        <topology evidence="16">Multi-pass membrane protein</topology>
    </subcellularLocation>
</comment>
<dbReference type="SUPFAM" id="SSF53822">
    <property type="entry name" value="Periplasmic binding protein-like I"/>
    <property type="match status" value="1"/>
</dbReference>
<dbReference type="PRINTS" id="PR01177">
    <property type="entry name" value="GABAB1RECPTR"/>
</dbReference>
<evidence type="ECO:0000256" key="7">
    <source>
        <dbReference type="ARBA" id="ARBA00023018"/>
    </source>
</evidence>
<evidence type="ECO:0000256" key="5">
    <source>
        <dbReference type="ARBA" id="ARBA00022729"/>
    </source>
</evidence>
<dbReference type="PROSITE" id="PS50259">
    <property type="entry name" value="G_PROTEIN_RECEP_F3_4"/>
    <property type="match status" value="1"/>
</dbReference>
<evidence type="ECO:0000256" key="15">
    <source>
        <dbReference type="ARBA" id="ARBA00023257"/>
    </source>
</evidence>
<evidence type="ECO:0000313" key="21">
    <source>
        <dbReference type="Proteomes" id="UP001501920"/>
    </source>
</evidence>
<dbReference type="GeneTree" id="ENSGT00940000157642"/>
<evidence type="ECO:0000256" key="14">
    <source>
        <dbReference type="ARBA" id="ARBA00023224"/>
    </source>
</evidence>
<keyword evidence="6 18" id="KW-1133">Transmembrane helix</keyword>
<evidence type="ECO:0000256" key="8">
    <source>
        <dbReference type="ARBA" id="ARBA00023040"/>
    </source>
</evidence>
<feature type="transmembrane region" description="Helical" evidence="18">
    <location>
        <begin position="532"/>
        <end position="557"/>
    </location>
</feature>
<evidence type="ECO:0000256" key="11">
    <source>
        <dbReference type="ARBA" id="ARBA00023157"/>
    </source>
</evidence>
<dbReference type="InterPro" id="IPR017978">
    <property type="entry name" value="GPCR_3_C"/>
</dbReference>
<proteinExistence type="inferred from homology"/>
<keyword evidence="13" id="KW-0325">Glycoprotein</keyword>
<keyword evidence="15" id="KW-0628">Postsynaptic cell membrane</keyword>
<accession>A0AAR2L821</accession>
<dbReference type="PANTHER" id="PTHR10519">
    <property type="entry name" value="GABA-B RECEPTOR"/>
    <property type="match status" value="1"/>
</dbReference>
<dbReference type="Gene3D" id="2.10.70.10">
    <property type="entry name" value="Complement Module, domain 1"/>
    <property type="match status" value="1"/>
</dbReference>
<feature type="transmembrane region" description="Helical" evidence="18">
    <location>
        <begin position="608"/>
        <end position="629"/>
    </location>
</feature>
<feature type="transmembrane region" description="Helical" evidence="18">
    <location>
        <begin position="750"/>
        <end position="769"/>
    </location>
</feature>
<dbReference type="GO" id="GO:0038039">
    <property type="term" value="C:G protein-coupled receptor heterodimeric complex"/>
    <property type="evidence" value="ECO:0007669"/>
    <property type="project" value="TreeGrafter"/>
</dbReference>
<evidence type="ECO:0000313" key="20">
    <source>
        <dbReference type="Ensembl" id="ENSPNAP00000072700.1"/>
    </source>
</evidence>
<keyword evidence="3" id="KW-0597">Phosphoprotein</keyword>
<evidence type="ECO:0000256" key="13">
    <source>
        <dbReference type="ARBA" id="ARBA00023180"/>
    </source>
</evidence>
<dbReference type="CDD" id="cd06366">
    <property type="entry name" value="PBP1_GABAb_receptor"/>
    <property type="match status" value="1"/>
</dbReference>
<dbReference type="FunFam" id="3.40.50.2300:FF:000055">
    <property type="entry name" value="Gamma-aminobutyric acid type B receptor subunit 1"/>
    <property type="match status" value="1"/>
</dbReference>
<evidence type="ECO:0000259" key="19">
    <source>
        <dbReference type="PROSITE" id="PS50259"/>
    </source>
</evidence>
<feature type="transmembrane region" description="Helical" evidence="18">
    <location>
        <begin position="709"/>
        <end position="730"/>
    </location>
</feature>
<evidence type="ECO:0000256" key="16">
    <source>
        <dbReference type="ARBA" id="ARBA00034104"/>
    </source>
</evidence>
<evidence type="ECO:0000256" key="17">
    <source>
        <dbReference type="SAM" id="MobiDB-lite"/>
    </source>
</evidence>
<dbReference type="FunFam" id="3.40.50.2300:FF:000072">
    <property type="entry name" value="Gamma-aminobutyric acid type B receptor subunit 2"/>
    <property type="match status" value="1"/>
</dbReference>
<comment type="similarity">
    <text evidence="1">Belongs to the G-protein coupled receptor 3 family. GABA-B receptor subfamily.</text>
</comment>
<organism evidence="20 21">
    <name type="scientific">Pygocentrus nattereri</name>
    <name type="common">Red-bellied piranha</name>
    <dbReference type="NCBI Taxonomy" id="42514"/>
    <lineage>
        <taxon>Eukaryota</taxon>
        <taxon>Metazoa</taxon>
        <taxon>Chordata</taxon>
        <taxon>Craniata</taxon>
        <taxon>Vertebrata</taxon>
        <taxon>Euteleostomi</taxon>
        <taxon>Actinopterygii</taxon>
        <taxon>Neopterygii</taxon>
        <taxon>Teleostei</taxon>
        <taxon>Ostariophysi</taxon>
        <taxon>Characiformes</taxon>
        <taxon>Characoidei</taxon>
        <taxon>Pygocentrus</taxon>
    </lineage>
</organism>
<evidence type="ECO:0000256" key="1">
    <source>
        <dbReference type="ARBA" id="ARBA00008991"/>
    </source>
</evidence>
<dbReference type="GO" id="GO:0045211">
    <property type="term" value="C:postsynaptic membrane"/>
    <property type="evidence" value="ECO:0007669"/>
    <property type="project" value="UniProtKB-SubCell"/>
</dbReference>
<keyword evidence="10 18" id="KW-0472">Membrane</keyword>
<dbReference type="GO" id="GO:0007214">
    <property type="term" value="P:gamma-aminobutyric acid signaling pathway"/>
    <property type="evidence" value="ECO:0007669"/>
    <property type="project" value="TreeGrafter"/>
</dbReference>
<keyword evidence="11" id="KW-1015">Disulfide bond</keyword>
<dbReference type="GO" id="GO:0004965">
    <property type="term" value="F:G protein-coupled GABA receptor activity"/>
    <property type="evidence" value="ECO:0007669"/>
    <property type="project" value="InterPro"/>
</dbReference>
<keyword evidence="14" id="KW-0807">Transducer</keyword>
<dbReference type="AlphaFoldDB" id="A0AAR2L821"/>
<feature type="transmembrane region" description="Helical" evidence="18">
    <location>
        <begin position="775"/>
        <end position="795"/>
    </location>
</feature>
<evidence type="ECO:0000256" key="12">
    <source>
        <dbReference type="ARBA" id="ARBA00023170"/>
    </source>
</evidence>
<dbReference type="InterPro" id="IPR000436">
    <property type="entry name" value="Sushi_SCR_CCP_dom"/>
</dbReference>
<dbReference type="CDD" id="cd00033">
    <property type="entry name" value="CCP"/>
    <property type="match status" value="1"/>
</dbReference>
<dbReference type="InterPro" id="IPR002455">
    <property type="entry name" value="GPCR3_GABA-B"/>
</dbReference>
<keyword evidence="12" id="KW-0675">Receptor</keyword>
<dbReference type="Pfam" id="PF01094">
    <property type="entry name" value="ANF_receptor"/>
    <property type="match status" value="1"/>
</dbReference>
<dbReference type="InterPro" id="IPR028082">
    <property type="entry name" value="Peripla_BP_I"/>
</dbReference>
<feature type="domain" description="G-protein coupled receptors family 3 profile" evidence="19">
    <location>
        <begin position="539"/>
        <end position="817"/>
    </location>
</feature>
<name>A0AAR2L821_PYGNA</name>
<dbReference type="PANTHER" id="PTHR10519:SF77">
    <property type="entry name" value="GAMMA-AMINOBUTYRIC ACID TYPE B RECEPTOR SUBUNIT 1"/>
    <property type="match status" value="1"/>
</dbReference>